<sequence>MKVLITGSSGFIGSHLTAEFEANRYEVIRCDLDSSDGTTLMDIMNLEMIQSVLEERKPDVIVNMAGQADVGLSWKKPQFTVQLNTIGLMNILEAVKNVRSKIRVIAVGSSDEYGCLEERGANVTEDMLVKPITPYAISKLAQELFAQLYVRSYGMDICMIRLFNLGGFGQTKGYLISDFASGVAEVEAGKKEYLSVGNLESARDFTHVKDACRAVRLIAEKGCAGEIYNICSGTTYKAQEILDKLIDMAKVKIDVKQDSERMRLCDTPVVCGNHDKLTAHTGWMPKLGLEQILADALNYWRDKIWCGSRCVD</sequence>
<dbReference type="RefSeq" id="WP_125128940.1">
    <property type="nucleotide sequence ID" value="NZ_RHJS01000002.1"/>
</dbReference>
<feature type="domain" description="NAD(P)-binding" evidence="1">
    <location>
        <begin position="4"/>
        <end position="295"/>
    </location>
</feature>
<evidence type="ECO:0000313" key="3">
    <source>
        <dbReference type="Proteomes" id="UP000274920"/>
    </source>
</evidence>
<comment type="caution">
    <text evidence="2">The sequence shown here is derived from an EMBL/GenBank/DDBJ whole genome shotgun (WGS) entry which is preliminary data.</text>
</comment>
<dbReference type="SUPFAM" id="SSF51735">
    <property type="entry name" value="NAD(P)-binding Rossmann-fold domains"/>
    <property type="match status" value="1"/>
</dbReference>
<gene>
    <name evidence="2" type="ORF">EBB54_21970</name>
</gene>
<accession>A0A3R8L0E4</accession>
<dbReference type="InterPro" id="IPR016040">
    <property type="entry name" value="NAD(P)-bd_dom"/>
</dbReference>
<dbReference type="Gene3D" id="3.90.25.10">
    <property type="entry name" value="UDP-galactose 4-epimerase, domain 1"/>
    <property type="match status" value="1"/>
</dbReference>
<dbReference type="Proteomes" id="UP000274920">
    <property type="component" value="Unassembled WGS sequence"/>
</dbReference>
<evidence type="ECO:0000313" key="2">
    <source>
        <dbReference type="EMBL" id="RRK33726.1"/>
    </source>
</evidence>
<dbReference type="Pfam" id="PF16363">
    <property type="entry name" value="GDP_Man_Dehyd"/>
    <property type="match status" value="1"/>
</dbReference>
<dbReference type="AlphaFoldDB" id="A0A3R8L0E4"/>
<name>A0A3R8L0E4_9FIRM</name>
<evidence type="ECO:0000259" key="1">
    <source>
        <dbReference type="Pfam" id="PF16363"/>
    </source>
</evidence>
<proteinExistence type="predicted"/>
<reference evidence="2" key="1">
    <citation type="submission" date="2018-10" db="EMBL/GenBank/DDBJ databases">
        <title>Schaedlerella arabinophila gen. nov. sp. nov., isolated from the mouse intestinal tract and comparative analysis with the genome of the closely related altered Schaedler flora strain ASF502.</title>
        <authorList>
            <person name="Miyake S."/>
            <person name="Soh M."/>
            <person name="Seedorf H."/>
        </authorList>
    </citation>
    <scope>NUCLEOTIDE SEQUENCE [LARGE SCALE GENOMIC DNA]</scope>
    <source>
        <strain evidence="2">DSM 106076</strain>
    </source>
</reference>
<dbReference type="PANTHER" id="PTHR43000">
    <property type="entry name" value="DTDP-D-GLUCOSE 4,6-DEHYDRATASE-RELATED"/>
    <property type="match status" value="1"/>
</dbReference>
<protein>
    <submittedName>
        <fullName evidence="2">NAD-dependent epimerase/dehydratase family protein</fullName>
    </submittedName>
</protein>
<keyword evidence="3" id="KW-1185">Reference proteome</keyword>
<dbReference type="EMBL" id="RHJS01000002">
    <property type="protein sequence ID" value="RRK33726.1"/>
    <property type="molecule type" value="Genomic_DNA"/>
</dbReference>
<dbReference type="InterPro" id="IPR036291">
    <property type="entry name" value="NAD(P)-bd_dom_sf"/>
</dbReference>
<dbReference type="Gene3D" id="3.40.50.720">
    <property type="entry name" value="NAD(P)-binding Rossmann-like Domain"/>
    <property type="match status" value="1"/>
</dbReference>
<organism evidence="2 3">
    <name type="scientific">Schaedlerella arabinosiphila</name>
    <dbReference type="NCBI Taxonomy" id="2044587"/>
    <lineage>
        <taxon>Bacteria</taxon>
        <taxon>Bacillati</taxon>
        <taxon>Bacillota</taxon>
        <taxon>Clostridia</taxon>
        <taxon>Lachnospirales</taxon>
        <taxon>Lachnospiraceae</taxon>
        <taxon>Schaedlerella</taxon>
    </lineage>
</organism>